<proteinExistence type="predicted"/>
<dbReference type="InParanoid" id="A0A1V8TC61"/>
<keyword evidence="2" id="KW-1133">Transmembrane helix</keyword>
<name>A0A1V8TC61_9PEZI</name>
<gene>
    <name evidence="3" type="ORF">B0A48_05869</name>
</gene>
<evidence type="ECO:0000256" key="2">
    <source>
        <dbReference type="SAM" id="Phobius"/>
    </source>
</evidence>
<evidence type="ECO:0008006" key="5">
    <source>
        <dbReference type="Google" id="ProtNLM"/>
    </source>
</evidence>
<feature type="transmembrane region" description="Helical" evidence="2">
    <location>
        <begin position="21"/>
        <end position="46"/>
    </location>
</feature>
<comment type="caution">
    <text evidence="3">The sequence shown here is derived from an EMBL/GenBank/DDBJ whole genome shotgun (WGS) entry which is preliminary data.</text>
</comment>
<keyword evidence="2" id="KW-0812">Transmembrane</keyword>
<keyword evidence="4" id="KW-1185">Reference proteome</keyword>
<dbReference type="EMBL" id="NAJO01000011">
    <property type="protein sequence ID" value="OQO08979.1"/>
    <property type="molecule type" value="Genomic_DNA"/>
</dbReference>
<keyword evidence="2" id="KW-0472">Membrane</keyword>
<protein>
    <recommendedName>
        <fullName evidence="5">Mid2 domain-containing protein</fullName>
    </recommendedName>
</protein>
<organism evidence="3 4">
    <name type="scientific">Cryoendolithus antarcticus</name>
    <dbReference type="NCBI Taxonomy" id="1507870"/>
    <lineage>
        <taxon>Eukaryota</taxon>
        <taxon>Fungi</taxon>
        <taxon>Dikarya</taxon>
        <taxon>Ascomycota</taxon>
        <taxon>Pezizomycotina</taxon>
        <taxon>Dothideomycetes</taxon>
        <taxon>Dothideomycetidae</taxon>
        <taxon>Cladosporiales</taxon>
        <taxon>Cladosporiaceae</taxon>
        <taxon>Cryoendolithus</taxon>
    </lineage>
</organism>
<dbReference type="AlphaFoldDB" id="A0A1V8TC61"/>
<evidence type="ECO:0000313" key="3">
    <source>
        <dbReference type="EMBL" id="OQO08979.1"/>
    </source>
</evidence>
<feature type="transmembrane region" description="Helical" evidence="2">
    <location>
        <begin position="189"/>
        <end position="212"/>
    </location>
</feature>
<accession>A0A1V8TC61</accession>
<dbReference type="Proteomes" id="UP000192596">
    <property type="component" value="Unassembled WGS sequence"/>
</dbReference>
<reference evidence="4" key="1">
    <citation type="submission" date="2017-03" db="EMBL/GenBank/DDBJ databases">
        <title>Genomes of endolithic fungi from Antarctica.</title>
        <authorList>
            <person name="Coleine C."/>
            <person name="Masonjones S."/>
            <person name="Stajich J.E."/>
        </authorList>
    </citation>
    <scope>NUCLEOTIDE SEQUENCE [LARGE SCALE GENOMIC DNA]</scope>
    <source>
        <strain evidence="4">CCFEE 5527</strain>
    </source>
</reference>
<sequence length="217" mass="22147">MNNDSEKTKENKEEPDTLVSLIKLSAYIFLQAGALAAGVFTILAWINSQDAKTQADAANGLSQNANSKANAANVLAFAALCGNTPTQPYISSLCEVVLPSANVYLGSMASSMFSVSITADPRATMTSSASSSTSTSETSSQSGTRTTGAVYTTIGTTSSITYGSTPTVTEGAAPLAGPGALRLTTATKIAIGAGVGIGLPTLMIAVAGLWLIRRKRL</sequence>
<feature type="region of interest" description="Disordered" evidence="1">
    <location>
        <begin position="126"/>
        <end position="148"/>
    </location>
</feature>
<evidence type="ECO:0000256" key="1">
    <source>
        <dbReference type="SAM" id="MobiDB-lite"/>
    </source>
</evidence>
<evidence type="ECO:0000313" key="4">
    <source>
        <dbReference type="Proteomes" id="UP000192596"/>
    </source>
</evidence>